<sequence>MNEGSLSKTANFLYPAIAEKACFLTPKYSTQL</sequence>
<protein>
    <submittedName>
        <fullName evidence="1">Uncharacterized protein</fullName>
    </submittedName>
</protein>
<gene>
    <name evidence="1" type="ORF">METZ01_LOCUS42769</name>
</gene>
<dbReference type="EMBL" id="UINC01001850">
    <property type="protein sequence ID" value="SUZ89915.1"/>
    <property type="molecule type" value="Genomic_DNA"/>
</dbReference>
<accession>A0A381RDN8</accession>
<proteinExistence type="predicted"/>
<name>A0A381RDN8_9ZZZZ</name>
<dbReference type="AlphaFoldDB" id="A0A381RDN8"/>
<reference evidence="1" key="1">
    <citation type="submission" date="2018-05" db="EMBL/GenBank/DDBJ databases">
        <authorList>
            <person name="Lanie J.A."/>
            <person name="Ng W.-L."/>
            <person name="Kazmierczak K.M."/>
            <person name="Andrzejewski T.M."/>
            <person name="Davidsen T.M."/>
            <person name="Wayne K.J."/>
            <person name="Tettelin H."/>
            <person name="Glass J.I."/>
            <person name="Rusch D."/>
            <person name="Podicherti R."/>
            <person name="Tsui H.-C.T."/>
            <person name="Winkler M.E."/>
        </authorList>
    </citation>
    <scope>NUCLEOTIDE SEQUENCE</scope>
</reference>
<evidence type="ECO:0000313" key="1">
    <source>
        <dbReference type="EMBL" id="SUZ89915.1"/>
    </source>
</evidence>
<organism evidence="1">
    <name type="scientific">marine metagenome</name>
    <dbReference type="NCBI Taxonomy" id="408172"/>
    <lineage>
        <taxon>unclassified sequences</taxon>
        <taxon>metagenomes</taxon>
        <taxon>ecological metagenomes</taxon>
    </lineage>
</organism>